<gene>
    <name evidence="1" type="ORF">ABRY90_12980</name>
    <name evidence="2" type="ORF">ABRZ10_07135</name>
</gene>
<reference evidence="2" key="1">
    <citation type="submission" date="2024-05" db="EMBL/GenBank/DDBJ databases">
        <authorList>
            <person name="Luo Y.-C."/>
            <person name="Nicholds J."/>
            <person name="Mortimer T."/>
            <person name="Maboni G."/>
        </authorList>
    </citation>
    <scope>NUCLEOTIDE SEQUENCE</scope>
    <source>
        <strain evidence="2">143769</strain>
        <strain evidence="1">148131</strain>
    </source>
</reference>
<accession>A0AB39FBH4</accession>
<sequence length="83" mass="9301">MQIVEPHRAPRTVGPHNGRVTACEKERREALWMPVFVDAPTAGWDVQTIPCGPLWLRVCRVPFTVPAPARGLDDLIYPEIPDS</sequence>
<evidence type="ECO:0000313" key="1">
    <source>
        <dbReference type="EMBL" id="XDJ58156.1"/>
    </source>
</evidence>
<organism evidence="2">
    <name type="scientific">Castellaniella ginsengisoli</name>
    <dbReference type="NCBI Taxonomy" id="546114"/>
    <lineage>
        <taxon>Bacteria</taxon>
        <taxon>Pseudomonadati</taxon>
        <taxon>Pseudomonadota</taxon>
        <taxon>Betaproteobacteria</taxon>
        <taxon>Burkholderiales</taxon>
        <taxon>Alcaligenaceae</taxon>
        <taxon>Castellaniella</taxon>
    </lineage>
</organism>
<dbReference type="RefSeq" id="WP_368647993.1">
    <property type="nucleotide sequence ID" value="NZ_CP158258.1"/>
</dbReference>
<dbReference type="EMBL" id="CP158265">
    <property type="protein sequence ID" value="XDJ75974.1"/>
    <property type="molecule type" value="Genomic_DNA"/>
</dbReference>
<proteinExistence type="predicted"/>
<dbReference type="AlphaFoldDB" id="A0AB39FBH4"/>
<dbReference type="EMBL" id="CP158258">
    <property type="protein sequence ID" value="XDJ58156.1"/>
    <property type="molecule type" value="Genomic_DNA"/>
</dbReference>
<protein>
    <submittedName>
        <fullName evidence="2">Uncharacterized protein</fullName>
    </submittedName>
</protein>
<name>A0AB39FBH4_9BURK</name>
<evidence type="ECO:0000313" key="2">
    <source>
        <dbReference type="EMBL" id="XDJ75974.1"/>
    </source>
</evidence>